<accession>X1EAP9</accession>
<protein>
    <submittedName>
        <fullName evidence="1">Uncharacterized protein</fullName>
    </submittedName>
</protein>
<proteinExistence type="predicted"/>
<comment type="caution">
    <text evidence="1">The sequence shown here is derived from an EMBL/GenBank/DDBJ whole genome shotgun (WGS) entry which is preliminary data.</text>
</comment>
<dbReference type="AlphaFoldDB" id="X1EAP9"/>
<name>X1EAP9_9ZZZZ</name>
<dbReference type="EMBL" id="BART01033128">
    <property type="protein sequence ID" value="GAH17435.1"/>
    <property type="molecule type" value="Genomic_DNA"/>
</dbReference>
<sequence length="65" mass="6604">TGATGVAMNATAITGINVPSFATNKQILQPGIIKLHLAVGTVVEGAIRWTVTYIPIDEGAVVTAA</sequence>
<reference evidence="1" key="1">
    <citation type="journal article" date="2014" name="Front. Microbiol.">
        <title>High frequency of phylogenetically diverse reductive dehalogenase-homologous genes in deep subseafloor sedimentary metagenomes.</title>
        <authorList>
            <person name="Kawai M."/>
            <person name="Futagami T."/>
            <person name="Toyoda A."/>
            <person name="Takaki Y."/>
            <person name="Nishi S."/>
            <person name="Hori S."/>
            <person name="Arai W."/>
            <person name="Tsubouchi T."/>
            <person name="Morono Y."/>
            <person name="Uchiyama I."/>
            <person name="Ito T."/>
            <person name="Fujiyama A."/>
            <person name="Inagaki F."/>
            <person name="Takami H."/>
        </authorList>
    </citation>
    <scope>NUCLEOTIDE SEQUENCE</scope>
    <source>
        <strain evidence="1">Expedition CK06-06</strain>
    </source>
</reference>
<gene>
    <name evidence="1" type="ORF">S01H4_57034</name>
</gene>
<feature type="non-terminal residue" evidence="1">
    <location>
        <position position="1"/>
    </location>
</feature>
<organism evidence="1">
    <name type="scientific">marine sediment metagenome</name>
    <dbReference type="NCBI Taxonomy" id="412755"/>
    <lineage>
        <taxon>unclassified sequences</taxon>
        <taxon>metagenomes</taxon>
        <taxon>ecological metagenomes</taxon>
    </lineage>
</organism>
<evidence type="ECO:0000313" key="1">
    <source>
        <dbReference type="EMBL" id="GAH17435.1"/>
    </source>
</evidence>